<dbReference type="STRING" id="331113.SNE_A02090"/>
<evidence type="ECO:0000259" key="2">
    <source>
        <dbReference type="SMART" id="SM00829"/>
    </source>
</evidence>
<gene>
    <name evidence="3" type="ordered locus">SNE_A02090</name>
</gene>
<organism evidence="3 4">
    <name type="scientific">Simkania negevensis (strain ATCC VR-1471 / DSM 27360 / Z)</name>
    <dbReference type="NCBI Taxonomy" id="331113"/>
    <lineage>
        <taxon>Bacteria</taxon>
        <taxon>Pseudomonadati</taxon>
        <taxon>Chlamydiota</taxon>
        <taxon>Chlamydiia</taxon>
        <taxon>Parachlamydiales</taxon>
        <taxon>Simkaniaceae</taxon>
        <taxon>Simkania</taxon>
    </lineage>
</organism>
<dbReference type="SUPFAM" id="SSF51735">
    <property type="entry name" value="NAD(P)-binding Rossmann-fold domains"/>
    <property type="match status" value="1"/>
</dbReference>
<dbReference type="InterPro" id="IPR020843">
    <property type="entry name" value="ER"/>
</dbReference>
<dbReference type="Pfam" id="PF08240">
    <property type="entry name" value="ADH_N"/>
    <property type="match status" value="1"/>
</dbReference>
<dbReference type="InterPro" id="IPR013154">
    <property type="entry name" value="ADH-like_N"/>
</dbReference>
<dbReference type="InterPro" id="IPR011032">
    <property type="entry name" value="GroES-like_sf"/>
</dbReference>
<protein>
    <submittedName>
        <fullName evidence="3">Alcohol dehydrogenase zinc-binding domain protein</fullName>
    </submittedName>
</protein>
<evidence type="ECO:0000313" key="3">
    <source>
        <dbReference type="EMBL" id="CCB88086.1"/>
    </source>
</evidence>
<sequence>MKSFFHHFPHILYKSDLMKAVVLTKHFQSIEDLDLQVTERPTPMPKSGECLIKVASSGVNPSDVLGALGYFSHAVVPRIPGRDFAGTIVEGRHELIGKKVWGTGGAIGLDADGCHAEYLIVPEESVGEVPENLPLEVAGAQTLPYTTAYYSLVTRAHIQPNEEVLVIGGLGQVGQAALAICLWKGAIPTALVRQDEDVAKAKALGWNATTLFEGKYDVILNTIGNVHWENQIQCLKKFGRIAVIAAPEGKREAKLNLFHFYRANQEVCGINTVDFGFQENKAFLDDLKDGFESKALSSLPISQETTFSLNEATQAYQKVFKGSRGMRVIILCK</sequence>
<dbReference type="InterPro" id="IPR013149">
    <property type="entry name" value="ADH-like_C"/>
</dbReference>
<dbReference type="InterPro" id="IPR036291">
    <property type="entry name" value="NAD(P)-bd_dom_sf"/>
</dbReference>
<dbReference type="Proteomes" id="UP000000496">
    <property type="component" value="Chromosome gsn.131"/>
</dbReference>
<dbReference type="eggNOG" id="COG0604">
    <property type="taxonomic scope" value="Bacteria"/>
</dbReference>
<dbReference type="GO" id="GO:0016491">
    <property type="term" value="F:oxidoreductase activity"/>
    <property type="evidence" value="ECO:0007669"/>
    <property type="project" value="InterPro"/>
</dbReference>
<dbReference type="Gene3D" id="3.90.180.10">
    <property type="entry name" value="Medium-chain alcohol dehydrogenases, catalytic domain"/>
    <property type="match status" value="1"/>
</dbReference>
<dbReference type="KEGG" id="sng:SNE_A02090"/>
<dbReference type="EMBL" id="FR872582">
    <property type="protein sequence ID" value="CCB88086.1"/>
    <property type="molecule type" value="Genomic_DNA"/>
</dbReference>
<proteinExistence type="predicted"/>
<reference evidence="3 4" key="2">
    <citation type="journal article" date="2011" name="Mol. Biol. Evol.">
        <title>Unity in variety--the pan-genome of the Chlamydiae.</title>
        <authorList>
            <person name="Collingro A."/>
            <person name="Tischler P."/>
            <person name="Weinmaier T."/>
            <person name="Penz T."/>
            <person name="Heinz E."/>
            <person name="Brunham R.C."/>
            <person name="Read T.D."/>
            <person name="Bavoil P.M."/>
            <person name="Sachse K."/>
            <person name="Kahane S."/>
            <person name="Friedman M.G."/>
            <person name="Rattei T."/>
            <person name="Myers G.S."/>
            <person name="Horn M."/>
        </authorList>
    </citation>
    <scope>NUCLEOTIDE SEQUENCE [LARGE SCALE GENOMIC DNA]</scope>
    <source>
        <strain evidence="4">ATCC VR-1471 / Z</strain>
    </source>
</reference>
<dbReference type="HOGENOM" id="CLU_026673_3_1_0"/>
<name>F8L5U4_SIMNZ</name>
<reference key="1">
    <citation type="journal article" date="2011" name="Mol. Biol. Evol.">
        <title>Unity in variety -- the pan-genome of the Chlamydiae.</title>
        <authorList>
            <person name="Collingro A."/>
            <person name="Tischler P."/>
            <person name="Weinmaier T."/>
            <person name="Penz T."/>
            <person name="Heinz E."/>
            <person name="Brunham R.C."/>
            <person name="Read T.D."/>
            <person name="Bavoil P.M."/>
            <person name="Sachse K."/>
            <person name="Kahane S."/>
            <person name="Friedman M.G."/>
            <person name="Rattei T."/>
            <person name="Myers G.S.A."/>
            <person name="Horn M."/>
        </authorList>
    </citation>
    <scope>NUCLEOTIDE SEQUENCE</scope>
    <source>
        <strain>Z</strain>
    </source>
</reference>
<dbReference type="PANTHER" id="PTHR44154:SF1">
    <property type="entry name" value="QUINONE OXIDOREDUCTASE"/>
    <property type="match status" value="1"/>
</dbReference>
<keyword evidence="1" id="KW-0521">NADP</keyword>
<dbReference type="InterPro" id="IPR051603">
    <property type="entry name" value="Zinc-ADH_QOR/CCCR"/>
</dbReference>
<feature type="domain" description="Enoyl reductase (ER)" evidence="2">
    <location>
        <begin position="28"/>
        <end position="330"/>
    </location>
</feature>
<dbReference type="PANTHER" id="PTHR44154">
    <property type="entry name" value="QUINONE OXIDOREDUCTASE"/>
    <property type="match status" value="1"/>
</dbReference>
<evidence type="ECO:0000313" key="4">
    <source>
        <dbReference type="Proteomes" id="UP000000496"/>
    </source>
</evidence>
<dbReference type="Gene3D" id="3.40.50.720">
    <property type="entry name" value="NAD(P)-binding Rossmann-like Domain"/>
    <property type="match status" value="1"/>
</dbReference>
<dbReference type="SMART" id="SM00829">
    <property type="entry name" value="PKS_ER"/>
    <property type="match status" value="1"/>
</dbReference>
<dbReference type="Pfam" id="PF00107">
    <property type="entry name" value="ADH_zinc_N"/>
    <property type="match status" value="1"/>
</dbReference>
<keyword evidence="4" id="KW-1185">Reference proteome</keyword>
<dbReference type="SUPFAM" id="SSF50129">
    <property type="entry name" value="GroES-like"/>
    <property type="match status" value="1"/>
</dbReference>
<evidence type="ECO:0000256" key="1">
    <source>
        <dbReference type="ARBA" id="ARBA00022857"/>
    </source>
</evidence>
<accession>F8L5U4</accession>
<dbReference type="AlphaFoldDB" id="F8L5U4"/>